<keyword evidence="4" id="KW-0597">Phosphoprotein</keyword>
<keyword evidence="5" id="KW-0479">Metal-binding</keyword>
<feature type="domain" description="PHD-type" evidence="19">
    <location>
        <begin position="50"/>
        <end position="99"/>
    </location>
</feature>
<evidence type="ECO:0000256" key="4">
    <source>
        <dbReference type="ARBA" id="ARBA00022553"/>
    </source>
</evidence>
<proteinExistence type="predicted"/>
<feature type="domain" description="PHD-type" evidence="19">
    <location>
        <begin position="237"/>
        <end position="289"/>
    </location>
</feature>
<dbReference type="PANTHER" id="PTHR46309">
    <property type="entry name" value="PHD FINGER PROTEIN 12"/>
    <property type="match status" value="1"/>
</dbReference>
<dbReference type="GO" id="GO:0008270">
    <property type="term" value="F:zinc ion binding"/>
    <property type="evidence" value="ECO:0007669"/>
    <property type="project" value="UniProtKB-KW"/>
</dbReference>
<evidence type="ECO:0000256" key="1">
    <source>
        <dbReference type="ARBA" id="ARBA00004123"/>
    </source>
</evidence>
<evidence type="ECO:0000256" key="13">
    <source>
        <dbReference type="ARBA" id="ARBA00065785"/>
    </source>
</evidence>
<dbReference type="SMART" id="SM00249">
    <property type="entry name" value="PHD"/>
    <property type="match status" value="2"/>
</dbReference>
<dbReference type="PROSITE" id="PS50006">
    <property type="entry name" value="FHA_DOMAIN"/>
    <property type="match status" value="1"/>
</dbReference>
<dbReference type="GO" id="GO:0000122">
    <property type="term" value="P:negative regulation of transcription by RNA polymerase II"/>
    <property type="evidence" value="ECO:0007669"/>
    <property type="project" value="TreeGrafter"/>
</dbReference>
<dbReference type="CDD" id="cd15534">
    <property type="entry name" value="PHD2_PHF12_Rco1"/>
    <property type="match status" value="1"/>
</dbReference>
<keyword evidence="8" id="KW-0862">Zinc</keyword>
<feature type="region of interest" description="Disordered" evidence="17">
    <location>
        <begin position="417"/>
        <end position="446"/>
    </location>
</feature>
<reference evidence="22" key="1">
    <citation type="submission" date="2012-12" db="EMBL/GenBank/DDBJ databases">
        <authorList>
            <person name="Hellsten U."/>
            <person name="Grimwood J."/>
            <person name="Chapman J.A."/>
            <person name="Shapiro H."/>
            <person name="Aerts A."/>
            <person name="Otillar R.P."/>
            <person name="Terry A.Y."/>
            <person name="Boore J.L."/>
            <person name="Simakov O."/>
            <person name="Marletaz F."/>
            <person name="Cho S.-J."/>
            <person name="Edsinger-Gonzales E."/>
            <person name="Havlak P."/>
            <person name="Kuo D.-H."/>
            <person name="Larsson T."/>
            <person name="Lv J."/>
            <person name="Arendt D."/>
            <person name="Savage R."/>
            <person name="Osoegawa K."/>
            <person name="de Jong P."/>
            <person name="Lindberg D.R."/>
            <person name="Seaver E.C."/>
            <person name="Weisblat D.A."/>
            <person name="Putnam N.H."/>
            <person name="Grigoriev I.V."/>
            <person name="Rokhsar D.S."/>
        </authorList>
    </citation>
    <scope>NUCLEOTIDE SEQUENCE</scope>
    <source>
        <strain evidence="22">I ESC-2004</strain>
    </source>
</reference>
<dbReference type="SUPFAM" id="SSF57903">
    <property type="entry name" value="FYVE/PHD zinc finger"/>
    <property type="match status" value="2"/>
</dbReference>
<dbReference type="Gene3D" id="6.10.20.60">
    <property type="entry name" value="PHD finger protein 12"/>
    <property type="match status" value="1"/>
</dbReference>
<dbReference type="Gene3D" id="2.60.200.20">
    <property type="match status" value="1"/>
</dbReference>
<dbReference type="GO" id="GO:0003714">
    <property type="term" value="F:transcription corepressor activity"/>
    <property type="evidence" value="ECO:0007669"/>
    <property type="project" value="InterPro"/>
</dbReference>
<evidence type="ECO:0000256" key="15">
    <source>
        <dbReference type="ARBA" id="ARBA00076589"/>
    </source>
</evidence>
<feature type="compositionally biased region" description="Basic and acidic residues" evidence="17">
    <location>
        <begin position="36"/>
        <end position="54"/>
    </location>
</feature>
<keyword evidence="9" id="KW-0832">Ubl conjugation</keyword>
<comment type="subunit">
    <text evidence="13">Component of SIN3 complexes. Interacts with SIN3A in a complex composed of HDAC1, SAP30 and SIN3A. Component of the SIN3B complex, which includes SIN3B, HDAC2 or HDAC1, PHF12 and MORF4L1; interacts directly with all subunits. Interacts with TLE5.</text>
</comment>
<keyword evidence="10" id="KW-0805">Transcription regulation</keyword>
<evidence type="ECO:0000256" key="7">
    <source>
        <dbReference type="ARBA" id="ARBA00022771"/>
    </source>
</evidence>
<sequence length="760" mass="83747">MADNDYDVESGGLMEEIERLVAPPESTSPRKGRKIKDREYYRKPGKAHNRDSCDSCKEGGDLLCCDRCPASFHLLCHDPPLEDEDVPPGEWLCHRCVTRPQNDDDDAASTCSSRSRQSEQSVSKRSGSATGPSPAPKASASHMSSGLEIQDIVQDVELAIDELASTSPPGAGKPLHPLSILAKAAGYLNPKQFELPTEATCSIEFPGSTKLDYWTKNVSKPKKQPHEMDNGMVPLPAKLCFVCCKSCRVAPLLQCDYCPLLFHLDCLDPPLAAMPPPHQRWMCPNHVEHALDGELLNTLKVSERVKLWDEYAHQPIDQQTIKIQFLKKIHRKNPPFRWKVKRLGRKTLAVPVAIKSQYIFPPPLLNHKSTPIIPHENSPNSLATKEEQENWLSCVVHLHSDIAKHLAHSQIGNAERNCEGTSKPTASVQPTCKVDQPTPGVHLKKDASQMNGPVKMEVDEDEEEVRVSSKQTPPSTNEVSDVSKLEVTNPGFLRNLSQSLQNIIEGNSEIDLSGLDKHLIQVLAWQRLQQLQLADEKKAATTAAVTEQVSVIRARAVLYPIAGKGKPINMCYRTLNIGTGANMDVCLSDFGHCNFVSAKHATIFYDESSRHYELLNYSEHGTTVDNVLYSCDFSEKASNSPPPSKVVAQVRKIIKRKNGRKNAATNSVKNETEAEKVKVKAEDVCAMSSRGHKASQAWCNCKTSSSSLIGGSGAGWEGTAVLHHSSTLKLGCLQFVFSIVGDLSVDYNKELSLLKTELTA</sequence>
<evidence type="ECO:0000256" key="2">
    <source>
        <dbReference type="ARBA" id="ARBA00022491"/>
    </source>
</evidence>
<dbReference type="PROSITE" id="PS01359">
    <property type="entry name" value="ZF_PHD_1"/>
    <property type="match status" value="1"/>
</dbReference>
<dbReference type="CDD" id="cd22703">
    <property type="entry name" value="FHA_PHF12"/>
    <property type="match status" value="1"/>
</dbReference>
<protein>
    <recommendedName>
        <fullName evidence="14">PHD finger protein 12</fullName>
    </recommendedName>
    <alternativeName>
        <fullName evidence="15">PHD factor 1</fullName>
    </alternativeName>
</protein>
<dbReference type="STRING" id="283909.R7TG32"/>
<evidence type="ECO:0000256" key="16">
    <source>
        <dbReference type="PROSITE-ProRule" id="PRU00146"/>
    </source>
</evidence>
<keyword evidence="12" id="KW-0539">Nucleus</keyword>
<evidence type="ECO:0000256" key="5">
    <source>
        <dbReference type="ARBA" id="ARBA00022723"/>
    </source>
</evidence>
<feature type="compositionally biased region" description="Polar residues" evidence="17">
    <location>
        <begin position="468"/>
        <end position="480"/>
    </location>
</feature>
<keyword evidence="6" id="KW-0677">Repeat</keyword>
<dbReference type="Proteomes" id="UP000014760">
    <property type="component" value="Unassembled WGS sequence"/>
</dbReference>
<dbReference type="InterPro" id="IPR008984">
    <property type="entry name" value="SMAD_FHA_dom_sf"/>
</dbReference>
<dbReference type="EnsemblMetazoa" id="CapteT228495">
    <property type="protein sequence ID" value="CapteP228495"/>
    <property type="gene ID" value="CapteG228495"/>
</dbReference>
<dbReference type="InterPro" id="IPR019787">
    <property type="entry name" value="Znf_PHD-finger"/>
</dbReference>
<dbReference type="PROSITE" id="PS50016">
    <property type="entry name" value="ZF_PHD_2"/>
    <property type="match status" value="2"/>
</dbReference>
<evidence type="ECO:0000256" key="14">
    <source>
        <dbReference type="ARBA" id="ARBA00068755"/>
    </source>
</evidence>
<dbReference type="PANTHER" id="PTHR46309:SF1">
    <property type="entry name" value="PHD FINGER PROTEIN 12"/>
    <property type="match status" value="1"/>
</dbReference>
<feature type="region of interest" description="Disordered" evidence="17">
    <location>
        <begin position="1"/>
        <end position="54"/>
    </location>
</feature>
<dbReference type="InterPro" id="IPR019786">
    <property type="entry name" value="Zinc_finger_PHD-type_CS"/>
</dbReference>
<dbReference type="Gene3D" id="3.30.40.10">
    <property type="entry name" value="Zinc/RING finger domain, C3HC4 (zinc finger)"/>
    <property type="match status" value="2"/>
</dbReference>
<accession>R7TG32</accession>
<feature type="compositionally biased region" description="Low complexity" evidence="17">
    <location>
        <begin position="109"/>
        <end position="126"/>
    </location>
</feature>
<dbReference type="InterPro" id="IPR001965">
    <property type="entry name" value="Znf_PHD"/>
</dbReference>
<dbReference type="InterPro" id="IPR013083">
    <property type="entry name" value="Znf_RING/FYVE/PHD"/>
</dbReference>
<evidence type="ECO:0000256" key="11">
    <source>
        <dbReference type="ARBA" id="ARBA00023163"/>
    </source>
</evidence>
<dbReference type="InterPro" id="IPR042163">
    <property type="entry name" value="PHF12"/>
</dbReference>
<reference evidence="20 22" key="2">
    <citation type="journal article" date="2013" name="Nature">
        <title>Insights into bilaterian evolution from three spiralian genomes.</title>
        <authorList>
            <person name="Simakov O."/>
            <person name="Marletaz F."/>
            <person name="Cho S.J."/>
            <person name="Edsinger-Gonzales E."/>
            <person name="Havlak P."/>
            <person name="Hellsten U."/>
            <person name="Kuo D.H."/>
            <person name="Larsson T."/>
            <person name="Lv J."/>
            <person name="Arendt D."/>
            <person name="Savage R."/>
            <person name="Osoegawa K."/>
            <person name="de Jong P."/>
            <person name="Grimwood J."/>
            <person name="Chapman J.A."/>
            <person name="Shapiro H."/>
            <person name="Aerts A."/>
            <person name="Otillar R.P."/>
            <person name="Terry A.Y."/>
            <person name="Boore J.L."/>
            <person name="Grigoriev I.V."/>
            <person name="Lindberg D.R."/>
            <person name="Seaver E.C."/>
            <person name="Weisblat D.A."/>
            <person name="Putnam N.H."/>
            <person name="Rokhsar D.S."/>
        </authorList>
    </citation>
    <scope>NUCLEOTIDE SEQUENCE</scope>
    <source>
        <strain evidence="20 22">I ESC-2004</strain>
    </source>
</reference>
<evidence type="ECO:0000313" key="21">
    <source>
        <dbReference type="EnsemblMetazoa" id="CapteP228495"/>
    </source>
</evidence>
<dbReference type="OMA" id="CKVQARA"/>
<feature type="region of interest" description="Disordered" evidence="17">
    <location>
        <begin position="101"/>
        <end position="144"/>
    </location>
</feature>
<name>R7TG32_CAPTE</name>
<dbReference type="InterPro" id="IPR038098">
    <property type="entry name" value="PHF12_MRG-bd_sf"/>
</dbReference>
<dbReference type="InterPro" id="IPR031966">
    <property type="entry name" value="PHF12_MRG-bd"/>
</dbReference>
<evidence type="ECO:0000256" key="9">
    <source>
        <dbReference type="ARBA" id="ARBA00022843"/>
    </source>
</evidence>
<comment type="subcellular location">
    <subcellularLocation>
        <location evidence="1">Nucleus</location>
    </subcellularLocation>
</comment>
<evidence type="ECO:0000313" key="20">
    <source>
        <dbReference type="EMBL" id="ELT92679.1"/>
    </source>
</evidence>
<evidence type="ECO:0000259" key="19">
    <source>
        <dbReference type="PROSITE" id="PS50016"/>
    </source>
</evidence>
<dbReference type="EMBL" id="KB310036">
    <property type="protein sequence ID" value="ELT92679.1"/>
    <property type="molecule type" value="Genomic_DNA"/>
</dbReference>
<dbReference type="FunCoup" id="R7TG32">
    <property type="interactions" value="1485"/>
</dbReference>
<keyword evidence="2" id="KW-0678">Repressor</keyword>
<dbReference type="GO" id="GO:0070822">
    <property type="term" value="C:Sin3-type complex"/>
    <property type="evidence" value="ECO:0007669"/>
    <property type="project" value="TreeGrafter"/>
</dbReference>
<keyword evidence="7 16" id="KW-0863">Zinc-finger</keyword>
<organism evidence="20">
    <name type="scientific">Capitella teleta</name>
    <name type="common">Polychaete worm</name>
    <dbReference type="NCBI Taxonomy" id="283909"/>
    <lineage>
        <taxon>Eukaryota</taxon>
        <taxon>Metazoa</taxon>
        <taxon>Spiralia</taxon>
        <taxon>Lophotrochozoa</taxon>
        <taxon>Annelida</taxon>
        <taxon>Polychaeta</taxon>
        <taxon>Sedentaria</taxon>
        <taxon>Scolecida</taxon>
        <taxon>Capitellidae</taxon>
        <taxon>Capitella</taxon>
    </lineage>
</organism>
<evidence type="ECO:0000259" key="18">
    <source>
        <dbReference type="PROSITE" id="PS50006"/>
    </source>
</evidence>
<evidence type="ECO:0000256" key="8">
    <source>
        <dbReference type="ARBA" id="ARBA00022833"/>
    </source>
</evidence>
<evidence type="ECO:0000256" key="10">
    <source>
        <dbReference type="ARBA" id="ARBA00023015"/>
    </source>
</evidence>
<keyword evidence="3" id="KW-1017">Isopeptide bond</keyword>
<dbReference type="EMBL" id="AMQN01013196">
    <property type="status" value="NOT_ANNOTATED_CDS"/>
    <property type="molecule type" value="Genomic_DNA"/>
</dbReference>
<evidence type="ECO:0000256" key="12">
    <source>
        <dbReference type="ARBA" id="ARBA00023242"/>
    </source>
</evidence>
<dbReference type="CDD" id="cd15533">
    <property type="entry name" value="PHD1_PHF12"/>
    <property type="match status" value="1"/>
</dbReference>
<dbReference type="Pfam" id="PF00628">
    <property type="entry name" value="PHD"/>
    <property type="match status" value="2"/>
</dbReference>
<feature type="compositionally biased region" description="Polar residues" evidence="17">
    <location>
        <begin position="419"/>
        <end position="430"/>
    </location>
</feature>
<dbReference type="FunFam" id="3.30.40.10:FF:000164">
    <property type="entry name" value="PHD finger protein 12"/>
    <property type="match status" value="1"/>
</dbReference>
<feature type="domain" description="FHA" evidence="18">
    <location>
        <begin position="575"/>
        <end position="629"/>
    </location>
</feature>
<dbReference type="InterPro" id="IPR011011">
    <property type="entry name" value="Znf_FYVE_PHD"/>
</dbReference>
<evidence type="ECO:0000256" key="17">
    <source>
        <dbReference type="SAM" id="MobiDB-lite"/>
    </source>
</evidence>
<evidence type="ECO:0000313" key="22">
    <source>
        <dbReference type="Proteomes" id="UP000014760"/>
    </source>
</evidence>
<dbReference type="InterPro" id="IPR000253">
    <property type="entry name" value="FHA_dom"/>
</dbReference>
<dbReference type="OrthoDB" id="1919692at2759"/>
<dbReference type="SUPFAM" id="SSF49879">
    <property type="entry name" value="SMAD/FHA domain"/>
    <property type="match status" value="1"/>
</dbReference>
<feature type="region of interest" description="Disordered" evidence="17">
    <location>
        <begin position="458"/>
        <end position="482"/>
    </location>
</feature>
<reference evidence="21" key="3">
    <citation type="submission" date="2015-06" db="UniProtKB">
        <authorList>
            <consortium name="EnsemblMetazoa"/>
        </authorList>
    </citation>
    <scope>IDENTIFICATION</scope>
</reference>
<evidence type="ECO:0000256" key="6">
    <source>
        <dbReference type="ARBA" id="ARBA00022737"/>
    </source>
</evidence>
<gene>
    <name evidence="20" type="ORF">CAPTEDRAFT_228495</name>
</gene>
<keyword evidence="22" id="KW-1185">Reference proteome</keyword>
<dbReference type="Pfam" id="PF16737">
    <property type="entry name" value="PHF12_MRG_bd"/>
    <property type="match status" value="1"/>
</dbReference>
<dbReference type="HOGENOM" id="CLU_015009_1_0_1"/>
<evidence type="ECO:0000256" key="3">
    <source>
        <dbReference type="ARBA" id="ARBA00022499"/>
    </source>
</evidence>
<dbReference type="FunFam" id="3.30.40.10:FF:000154">
    <property type="entry name" value="PHD finger protein 12"/>
    <property type="match status" value="1"/>
</dbReference>
<dbReference type="AlphaFoldDB" id="R7TG32"/>
<keyword evidence="11" id="KW-0804">Transcription</keyword>